<accession>A0A0A9QCE2</accession>
<organism evidence="1">
    <name type="scientific">Arundo donax</name>
    <name type="common">Giant reed</name>
    <name type="synonym">Donax arundinaceus</name>
    <dbReference type="NCBI Taxonomy" id="35708"/>
    <lineage>
        <taxon>Eukaryota</taxon>
        <taxon>Viridiplantae</taxon>
        <taxon>Streptophyta</taxon>
        <taxon>Embryophyta</taxon>
        <taxon>Tracheophyta</taxon>
        <taxon>Spermatophyta</taxon>
        <taxon>Magnoliopsida</taxon>
        <taxon>Liliopsida</taxon>
        <taxon>Poales</taxon>
        <taxon>Poaceae</taxon>
        <taxon>PACMAD clade</taxon>
        <taxon>Arundinoideae</taxon>
        <taxon>Arundineae</taxon>
        <taxon>Arundo</taxon>
    </lineage>
</organism>
<proteinExistence type="predicted"/>
<dbReference type="EMBL" id="GBRH01279581">
    <property type="protein sequence ID" value="JAD18314.1"/>
    <property type="molecule type" value="Transcribed_RNA"/>
</dbReference>
<reference evidence="1" key="1">
    <citation type="submission" date="2014-09" db="EMBL/GenBank/DDBJ databases">
        <authorList>
            <person name="Magalhaes I.L.F."/>
            <person name="Oliveira U."/>
            <person name="Santos F.R."/>
            <person name="Vidigal T.H.D.A."/>
            <person name="Brescovit A.D."/>
            <person name="Santos A.J."/>
        </authorList>
    </citation>
    <scope>NUCLEOTIDE SEQUENCE</scope>
    <source>
        <tissue evidence="1">Shoot tissue taken approximately 20 cm above the soil surface</tissue>
    </source>
</reference>
<dbReference type="AlphaFoldDB" id="A0A0A9QCE2"/>
<evidence type="ECO:0000313" key="1">
    <source>
        <dbReference type="EMBL" id="JAD18314.1"/>
    </source>
</evidence>
<dbReference type="PROSITE" id="PS51257">
    <property type="entry name" value="PROKAR_LIPOPROTEIN"/>
    <property type="match status" value="1"/>
</dbReference>
<name>A0A0A9QCE2_ARUDO</name>
<sequence length="51" mass="6052">MYGKMHVTVFHWFILNLVLCSIPIFNNFIFVGCAENKNLGWYYWLCFGTLS</sequence>
<protein>
    <submittedName>
        <fullName evidence="1">Uncharacterized protein</fullName>
    </submittedName>
</protein>
<reference evidence="1" key="2">
    <citation type="journal article" date="2015" name="Data Brief">
        <title>Shoot transcriptome of the giant reed, Arundo donax.</title>
        <authorList>
            <person name="Barrero R.A."/>
            <person name="Guerrero F.D."/>
            <person name="Moolhuijzen P."/>
            <person name="Goolsby J.A."/>
            <person name="Tidwell J."/>
            <person name="Bellgard S.E."/>
            <person name="Bellgard M.I."/>
        </authorList>
    </citation>
    <scope>NUCLEOTIDE SEQUENCE</scope>
    <source>
        <tissue evidence="1">Shoot tissue taken approximately 20 cm above the soil surface</tissue>
    </source>
</reference>